<evidence type="ECO:0000313" key="3">
    <source>
        <dbReference type="EMBL" id="GAU51647.1"/>
    </source>
</evidence>
<dbReference type="InterPro" id="IPR005162">
    <property type="entry name" value="Retrotrans_gag_dom"/>
</dbReference>
<proteinExistence type="predicted"/>
<dbReference type="EMBL" id="DF975318">
    <property type="protein sequence ID" value="GAU51647.1"/>
    <property type="molecule type" value="Genomic_DNA"/>
</dbReference>
<protein>
    <recommendedName>
        <fullName evidence="2">Retrotransposon gag domain-containing protein</fullName>
    </recommendedName>
</protein>
<feature type="region of interest" description="Disordered" evidence="1">
    <location>
        <begin position="312"/>
        <end position="345"/>
    </location>
</feature>
<keyword evidence="4" id="KW-1185">Reference proteome</keyword>
<evidence type="ECO:0000313" key="4">
    <source>
        <dbReference type="Proteomes" id="UP000242715"/>
    </source>
</evidence>
<dbReference type="Pfam" id="PF03732">
    <property type="entry name" value="Retrotrans_gag"/>
    <property type="match status" value="1"/>
</dbReference>
<evidence type="ECO:0000256" key="1">
    <source>
        <dbReference type="SAM" id="MobiDB-lite"/>
    </source>
</evidence>
<feature type="region of interest" description="Disordered" evidence="1">
    <location>
        <begin position="258"/>
        <end position="296"/>
    </location>
</feature>
<dbReference type="PANTHER" id="PTHR32108:SF9">
    <property type="entry name" value="REVERSE TRANSCRIPTASE RNASE H-LIKE DOMAIN-CONTAINING PROTEIN"/>
    <property type="match status" value="1"/>
</dbReference>
<dbReference type="Proteomes" id="UP000242715">
    <property type="component" value="Unassembled WGS sequence"/>
</dbReference>
<reference evidence="4" key="1">
    <citation type="journal article" date="2017" name="Front. Plant Sci.">
        <title>Climate Clever Clovers: New Paradigm to Reduce the Environmental Footprint of Ruminants by Breeding Low Methanogenic Forages Utilizing Haplotype Variation.</title>
        <authorList>
            <person name="Kaur P."/>
            <person name="Appels R."/>
            <person name="Bayer P.E."/>
            <person name="Keeble-Gagnere G."/>
            <person name="Wang J."/>
            <person name="Hirakawa H."/>
            <person name="Shirasawa K."/>
            <person name="Vercoe P."/>
            <person name="Stefanova K."/>
            <person name="Durmic Z."/>
            <person name="Nichols P."/>
            <person name="Revell C."/>
            <person name="Isobe S.N."/>
            <person name="Edwards D."/>
            <person name="Erskine W."/>
        </authorList>
    </citation>
    <scope>NUCLEOTIDE SEQUENCE [LARGE SCALE GENOMIC DNA]</scope>
    <source>
        <strain evidence="4">cv. Daliak</strain>
    </source>
</reference>
<accession>A0A2Z6PW76</accession>
<feature type="compositionally biased region" description="Low complexity" evidence="1">
    <location>
        <begin position="321"/>
        <end position="345"/>
    </location>
</feature>
<name>A0A2Z6PW76_TRISU</name>
<gene>
    <name evidence="3" type="ORF">TSUD_414690</name>
</gene>
<dbReference type="PANTHER" id="PTHR32108">
    <property type="entry name" value="DNA-DIRECTED RNA POLYMERASE SUBUNIT ALPHA"/>
    <property type="match status" value="1"/>
</dbReference>
<organism evidence="3 4">
    <name type="scientific">Trifolium subterraneum</name>
    <name type="common">Subterranean clover</name>
    <dbReference type="NCBI Taxonomy" id="3900"/>
    <lineage>
        <taxon>Eukaryota</taxon>
        <taxon>Viridiplantae</taxon>
        <taxon>Streptophyta</taxon>
        <taxon>Embryophyta</taxon>
        <taxon>Tracheophyta</taxon>
        <taxon>Spermatophyta</taxon>
        <taxon>Magnoliopsida</taxon>
        <taxon>eudicotyledons</taxon>
        <taxon>Gunneridae</taxon>
        <taxon>Pentapetalae</taxon>
        <taxon>rosids</taxon>
        <taxon>fabids</taxon>
        <taxon>Fabales</taxon>
        <taxon>Fabaceae</taxon>
        <taxon>Papilionoideae</taxon>
        <taxon>50 kb inversion clade</taxon>
        <taxon>NPAAA clade</taxon>
        <taxon>Hologalegina</taxon>
        <taxon>IRL clade</taxon>
        <taxon>Trifolieae</taxon>
        <taxon>Trifolium</taxon>
    </lineage>
</organism>
<sequence length="715" mass="80408">MDLSLEQENRELHEEVTTLRAGMERLTAMVESLIAAQNQSPTPPSPRSTQAPVQTTEVVNIPTSVPPVGAPQYQMPEGYPWGMPYNFNGWYQPNVSEVQPVTEIPAYKGSSCPQSHLVMYARKMSTQTDNHRLLIHYFQDSLTGAALRWYMGLDSTNIRTFNDLGEAFFRQYKYNLDMAPDRDQLQAMTQKDTETFKEYAQRWREIAAQISPPLEDKEMTKIFLKTLGSFYYERMIASAPSDFTEMVNMGMRLEEGVREGRLTKESGSSSGTRKFGSSFPKKKEQEVGMVAQGRPRNSNYQQQHIAAITPVINSTPSSGHQPQFQQQMPQQQYQNQNQLQPQQQAPQQFNNQNCIQRTPQFDPIPMSYAELFPALVEKNLVQTRAPPPVPAPLPWWYKSDAFCAFHQGAPGRGIEHYLNPNVQANPFPKHGASSVNMVNGCPGTYMVFDIQRIRESLVRMHINLCNLAFFQHNHAACAICPRNPRGCQRVRDDIQGMLDRRELTITYKRNEDDGSGDDDVFVITPEFSIPKPVEVTFNSQNSVVTPLVICPPGPIPYTSNKAIPYKYNATMIEDGREVPIPLLPSAVNTAEVSRVTRRGRLVSAVSPDKVDAPVNGQVQLENPIVNSELNKELGQSSGNNVNSDFDEVLKLIKKSEYKVVDQLMQTPSKISILSLLLNSDAHREALMKVLDQAFVDHDVTIGRFGGIVGNMISAF</sequence>
<dbReference type="AlphaFoldDB" id="A0A2Z6PW76"/>
<evidence type="ECO:0000259" key="2">
    <source>
        <dbReference type="Pfam" id="PF03732"/>
    </source>
</evidence>
<feature type="domain" description="Retrotransposon gag" evidence="2">
    <location>
        <begin position="138"/>
        <end position="226"/>
    </location>
</feature>
<dbReference type="OrthoDB" id="1750196at2759"/>